<protein>
    <submittedName>
        <fullName evidence="3">Protein PHOX1</fullName>
    </submittedName>
</protein>
<dbReference type="Proteomes" id="UP000289340">
    <property type="component" value="Chromosome 6"/>
</dbReference>
<dbReference type="EMBL" id="QZWG01000006">
    <property type="protein sequence ID" value="RZC06114.1"/>
    <property type="molecule type" value="Genomic_DNA"/>
</dbReference>
<keyword evidence="4" id="KW-1185">Reference proteome</keyword>
<gene>
    <name evidence="3" type="ORF">D0Y65_013933</name>
</gene>
<evidence type="ECO:0000256" key="2">
    <source>
        <dbReference type="SAM" id="MobiDB-lite"/>
    </source>
</evidence>
<evidence type="ECO:0000256" key="1">
    <source>
        <dbReference type="PROSITE-ProRule" id="PRU00339"/>
    </source>
</evidence>
<dbReference type="PROSITE" id="PS50005">
    <property type="entry name" value="TPR"/>
    <property type="match status" value="1"/>
</dbReference>
<feature type="repeat" description="TPR" evidence="1">
    <location>
        <begin position="40"/>
        <end position="73"/>
    </location>
</feature>
<dbReference type="PANTHER" id="PTHR46183:SF4">
    <property type="entry name" value="PROTEIN PHOX4"/>
    <property type="match status" value="1"/>
</dbReference>
<dbReference type="InterPro" id="IPR044517">
    <property type="entry name" value="PHOX1-4"/>
</dbReference>
<dbReference type="SMR" id="A0A445K5K3"/>
<dbReference type="InterPro" id="IPR011990">
    <property type="entry name" value="TPR-like_helical_dom_sf"/>
</dbReference>
<organism evidence="3 4">
    <name type="scientific">Glycine soja</name>
    <name type="common">Wild soybean</name>
    <dbReference type="NCBI Taxonomy" id="3848"/>
    <lineage>
        <taxon>Eukaryota</taxon>
        <taxon>Viridiplantae</taxon>
        <taxon>Streptophyta</taxon>
        <taxon>Embryophyta</taxon>
        <taxon>Tracheophyta</taxon>
        <taxon>Spermatophyta</taxon>
        <taxon>Magnoliopsida</taxon>
        <taxon>eudicotyledons</taxon>
        <taxon>Gunneridae</taxon>
        <taxon>Pentapetalae</taxon>
        <taxon>rosids</taxon>
        <taxon>fabids</taxon>
        <taxon>Fabales</taxon>
        <taxon>Fabaceae</taxon>
        <taxon>Papilionoideae</taxon>
        <taxon>50 kb inversion clade</taxon>
        <taxon>NPAAA clade</taxon>
        <taxon>indigoferoid/millettioid clade</taxon>
        <taxon>Phaseoleae</taxon>
        <taxon>Glycine</taxon>
        <taxon>Glycine subgen. Soja</taxon>
    </lineage>
</organism>
<sequence length="103" mass="11701">MGKPTGKKGTVTPGAAYSHAMPGKSSKAFDEDTAVFMTMSQEFREEGNKLFQKKDHEGAMLKYEKALKLLPNNHIDVAHLRTNMVTCYKWHLYAIFISIVFQF</sequence>
<name>A0A445K5K3_GLYSO</name>
<feature type="region of interest" description="Disordered" evidence="2">
    <location>
        <begin position="1"/>
        <end position="26"/>
    </location>
</feature>
<dbReference type="PANTHER" id="PTHR46183">
    <property type="entry name" value="PROTEIN CLMP1"/>
    <property type="match status" value="1"/>
</dbReference>
<evidence type="ECO:0000313" key="3">
    <source>
        <dbReference type="EMBL" id="RZC06114.1"/>
    </source>
</evidence>
<accession>A0A445K5K3</accession>
<dbReference type="AlphaFoldDB" id="A0A445K5K3"/>
<proteinExistence type="predicted"/>
<evidence type="ECO:0000313" key="4">
    <source>
        <dbReference type="Proteomes" id="UP000289340"/>
    </source>
</evidence>
<comment type="caution">
    <text evidence="3">The sequence shown here is derived from an EMBL/GenBank/DDBJ whole genome shotgun (WGS) entry which is preliminary data.</text>
</comment>
<dbReference type="Gene3D" id="1.25.40.10">
    <property type="entry name" value="Tetratricopeptide repeat domain"/>
    <property type="match status" value="1"/>
</dbReference>
<reference evidence="3 4" key="1">
    <citation type="submission" date="2018-09" db="EMBL/GenBank/DDBJ databases">
        <title>A high-quality reference genome of wild soybean provides a powerful tool to mine soybean genomes.</title>
        <authorList>
            <person name="Xie M."/>
            <person name="Chung C.Y.L."/>
            <person name="Li M.-W."/>
            <person name="Wong F.-L."/>
            <person name="Chan T.-F."/>
            <person name="Lam H.-M."/>
        </authorList>
    </citation>
    <scope>NUCLEOTIDE SEQUENCE [LARGE SCALE GENOMIC DNA]</scope>
    <source>
        <strain evidence="4">cv. W05</strain>
        <tissue evidence="3">Hypocotyl of etiolated seedlings</tissue>
    </source>
</reference>
<dbReference type="InterPro" id="IPR019734">
    <property type="entry name" value="TPR_rpt"/>
</dbReference>
<dbReference type="SUPFAM" id="SSF48452">
    <property type="entry name" value="TPR-like"/>
    <property type="match status" value="1"/>
</dbReference>
<keyword evidence="1" id="KW-0802">TPR repeat</keyword>